<comment type="catalytic activity">
    <reaction evidence="8 11">
        <text>O-acetyl-L-serine + hydrogen sulfide = L-cysteine + acetate</text>
        <dbReference type="Rhea" id="RHEA:14829"/>
        <dbReference type="ChEBI" id="CHEBI:29919"/>
        <dbReference type="ChEBI" id="CHEBI:30089"/>
        <dbReference type="ChEBI" id="CHEBI:35235"/>
        <dbReference type="ChEBI" id="CHEBI:58340"/>
        <dbReference type="EC" id="2.5.1.47"/>
    </reaction>
</comment>
<feature type="binding site" evidence="9">
    <location>
        <position position="272"/>
    </location>
    <ligand>
        <name>pyridoxal 5'-phosphate</name>
        <dbReference type="ChEBI" id="CHEBI:597326"/>
    </ligand>
</feature>
<dbReference type="FunFam" id="3.40.50.1100:FF:000003">
    <property type="entry name" value="Cystathionine beta-synthase"/>
    <property type="match status" value="1"/>
</dbReference>
<dbReference type="InterPro" id="IPR001926">
    <property type="entry name" value="TrpB-like_PALP"/>
</dbReference>
<dbReference type="NCBIfam" id="TIGR01138">
    <property type="entry name" value="cysM"/>
    <property type="match status" value="1"/>
</dbReference>
<sequence>MIVAPAVRIANNAMTLQYPTIADCVGNTPLVRLQRIAGETTNTLLLKLEGNNPAGSVKDRPALSMITRAELRGQIKPGDTLIEATSGNTGIALAMAAAIKGYKMILIMPDNSTAERKAAMTAYGAELILVTKEEGMEGARDLAEKLQAEGRGLVLDQFANGDNPIAHYSSTGPEIWQQTHGTITHFISSMGTTGTIMGCSQYLKEQNPAVQIVGLQPMEGSAIPGIRRWPEEYLPKIFDATRVDRVVDMSQDEAEQTTRRLAREEGIFCGVSSGGAVAAMLRLSREVENAVMVAIICDRGDRYLSTGLFDAT</sequence>
<dbReference type="EC" id="2.5.1.47" evidence="11"/>
<evidence type="ECO:0000313" key="13">
    <source>
        <dbReference type="EMBL" id="BBT41561.1"/>
    </source>
</evidence>
<evidence type="ECO:0000313" key="14">
    <source>
        <dbReference type="Proteomes" id="UP000515680"/>
    </source>
</evidence>
<dbReference type="UniPathway" id="UPA00136">
    <property type="reaction ID" value="UER00200"/>
</dbReference>
<dbReference type="AlphaFoldDB" id="A0A6S5CP44"/>
<comment type="similarity">
    <text evidence="3 11">Belongs to the cysteine synthase/cystathionine beta-synthase family.</text>
</comment>
<evidence type="ECO:0000256" key="5">
    <source>
        <dbReference type="ARBA" id="ARBA00022679"/>
    </source>
</evidence>
<dbReference type="Pfam" id="PF00291">
    <property type="entry name" value="PALP"/>
    <property type="match status" value="1"/>
</dbReference>
<dbReference type="InterPro" id="IPR005856">
    <property type="entry name" value="Cys_synth"/>
</dbReference>
<evidence type="ECO:0000259" key="12">
    <source>
        <dbReference type="Pfam" id="PF00291"/>
    </source>
</evidence>
<evidence type="ECO:0000256" key="7">
    <source>
        <dbReference type="ARBA" id="ARBA00023192"/>
    </source>
</evidence>
<evidence type="ECO:0000256" key="1">
    <source>
        <dbReference type="ARBA" id="ARBA00001933"/>
    </source>
</evidence>
<evidence type="ECO:0000256" key="6">
    <source>
        <dbReference type="ARBA" id="ARBA00022898"/>
    </source>
</evidence>
<dbReference type="GO" id="GO:0006535">
    <property type="term" value="P:cysteine biosynthetic process from serine"/>
    <property type="evidence" value="ECO:0007669"/>
    <property type="project" value="UniProtKB-UniRule"/>
</dbReference>
<evidence type="ECO:0000256" key="9">
    <source>
        <dbReference type="PIRSR" id="PIRSR605856-50"/>
    </source>
</evidence>
<evidence type="ECO:0000256" key="8">
    <source>
        <dbReference type="ARBA" id="ARBA00047931"/>
    </source>
</evidence>
<dbReference type="CDD" id="cd01561">
    <property type="entry name" value="CBS_like"/>
    <property type="match status" value="1"/>
</dbReference>
<dbReference type="NCBIfam" id="NF008735">
    <property type="entry name" value="PRK11761.1"/>
    <property type="match status" value="1"/>
</dbReference>
<accession>A0A6S5CP44</accession>
<dbReference type="InterPro" id="IPR050214">
    <property type="entry name" value="Cys_Synth/Cystath_Beta-Synth"/>
</dbReference>
<evidence type="ECO:0000256" key="10">
    <source>
        <dbReference type="PIRSR" id="PIRSR605856-51"/>
    </source>
</evidence>
<evidence type="ECO:0000256" key="11">
    <source>
        <dbReference type="RuleBase" id="RU003985"/>
    </source>
</evidence>
<keyword evidence="6 9" id="KW-0663">Pyridoxal phosphate</keyword>
<feature type="domain" description="Tryptophan synthase beta chain-like PALP" evidence="12">
    <location>
        <begin position="22"/>
        <end position="298"/>
    </location>
</feature>
<dbReference type="InterPro" id="IPR001216">
    <property type="entry name" value="P-phosphate_BS"/>
</dbReference>
<evidence type="ECO:0000256" key="4">
    <source>
        <dbReference type="ARBA" id="ARBA00022605"/>
    </source>
</evidence>
<dbReference type="Proteomes" id="UP000515680">
    <property type="component" value="Chromosome"/>
</dbReference>
<gene>
    <name evidence="13" type="primary">cysM</name>
    <name evidence="13" type="ORF">WP8W18C01_39020</name>
</gene>
<dbReference type="InterPro" id="IPR005858">
    <property type="entry name" value="CysM"/>
</dbReference>
<dbReference type="NCBIfam" id="TIGR01136">
    <property type="entry name" value="cysKM"/>
    <property type="match status" value="1"/>
</dbReference>
<evidence type="ECO:0000256" key="3">
    <source>
        <dbReference type="ARBA" id="ARBA00007103"/>
    </source>
</evidence>
<name>A0A6S5CP44_PSEPU</name>
<evidence type="ECO:0000256" key="2">
    <source>
        <dbReference type="ARBA" id="ARBA00004962"/>
    </source>
</evidence>
<dbReference type="InterPro" id="IPR036052">
    <property type="entry name" value="TrpB-like_PALP_sf"/>
</dbReference>
<dbReference type="SUPFAM" id="SSF53686">
    <property type="entry name" value="Tryptophan synthase beta subunit-like PLP-dependent enzymes"/>
    <property type="match status" value="1"/>
</dbReference>
<keyword evidence="7 11" id="KW-0198">Cysteine biosynthesis</keyword>
<dbReference type="Gene3D" id="3.40.50.1100">
    <property type="match status" value="2"/>
</dbReference>
<comment type="pathway">
    <text evidence="2">Amino-acid biosynthesis; L-cysteine biosynthesis; L-cysteine from L-serine: step 2/2.</text>
</comment>
<reference evidence="13 14" key="1">
    <citation type="submission" date="2019-12" db="EMBL/GenBank/DDBJ databases">
        <title>complete genome sequences of Pseudomonas putida str. WP8-W18-CRE-01 isolated from wastewater treatment plant effluent.</title>
        <authorList>
            <person name="Sekizuka T."/>
            <person name="Itokawa K."/>
            <person name="Yatsu K."/>
            <person name="Inamine Y."/>
            <person name="Kuroda M."/>
        </authorList>
    </citation>
    <scope>NUCLEOTIDE SEQUENCE [LARGE SCALE GENOMIC DNA]</scope>
    <source>
        <strain evidence="13 14">WP8-W18-CRE-01</strain>
    </source>
</reference>
<comment type="cofactor">
    <cofactor evidence="1 9 11">
        <name>pyridoxal 5'-phosphate</name>
        <dbReference type="ChEBI" id="CHEBI:597326"/>
    </cofactor>
</comment>
<dbReference type="FunFam" id="3.40.50.1100:FF:000029">
    <property type="entry name" value="Cysteine synthase"/>
    <property type="match status" value="1"/>
</dbReference>
<feature type="binding site" evidence="9">
    <location>
        <position position="88"/>
    </location>
    <ligand>
        <name>pyridoxal 5'-phosphate</name>
        <dbReference type="ChEBI" id="CHEBI:597326"/>
    </ligand>
</feature>
<proteinExistence type="inferred from homology"/>
<protein>
    <recommendedName>
        <fullName evidence="11">Cysteine synthase</fullName>
        <ecNumber evidence="11">2.5.1.47</ecNumber>
    </recommendedName>
</protein>
<feature type="modified residue" description="N6-(pyridoxal phosphate)lysine" evidence="10">
    <location>
        <position position="58"/>
    </location>
</feature>
<keyword evidence="5 11" id="KW-0808">Transferase</keyword>
<dbReference type="EMBL" id="AP022227">
    <property type="protein sequence ID" value="BBT41561.1"/>
    <property type="molecule type" value="Genomic_DNA"/>
</dbReference>
<dbReference type="GO" id="GO:0004124">
    <property type="term" value="F:cysteine synthase activity"/>
    <property type="evidence" value="ECO:0007669"/>
    <property type="project" value="UniProtKB-UniRule"/>
</dbReference>
<dbReference type="PANTHER" id="PTHR10314">
    <property type="entry name" value="CYSTATHIONINE BETA-SYNTHASE"/>
    <property type="match status" value="1"/>
</dbReference>
<dbReference type="PROSITE" id="PS00901">
    <property type="entry name" value="CYS_SYNTHASE"/>
    <property type="match status" value="1"/>
</dbReference>
<feature type="binding site" evidence="9">
    <location>
        <begin position="191"/>
        <end position="195"/>
    </location>
    <ligand>
        <name>pyridoxal 5'-phosphate</name>
        <dbReference type="ChEBI" id="CHEBI:597326"/>
    </ligand>
</feature>
<organism evidence="13 14">
    <name type="scientific">Pseudomonas putida</name>
    <name type="common">Arthrobacter siderocapsulatus</name>
    <dbReference type="NCBI Taxonomy" id="303"/>
    <lineage>
        <taxon>Bacteria</taxon>
        <taxon>Pseudomonadati</taxon>
        <taxon>Pseudomonadota</taxon>
        <taxon>Gammaproteobacteria</taxon>
        <taxon>Pseudomonadales</taxon>
        <taxon>Pseudomonadaceae</taxon>
        <taxon>Pseudomonas</taxon>
    </lineage>
</organism>
<keyword evidence="4 11" id="KW-0028">Amino-acid biosynthesis</keyword>